<proteinExistence type="predicted"/>
<dbReference type="Proteomes" id="UP001139286">
    <property type="component" value="Unassembled WGS sequence"/>
</dbReference>
<gene>
    <name evidence="1" type="ORF">LG651_03310</name>
</gene>
<dbReference type="SUPFAM" id="SSF55729">
    <property type="entry name" value="Acyl-CoA N-acyltransferases (Nat)"/>
    <property type="match status" value="1"/>
</dbReference>
<protein>
    <submittedName>
        <fullName evidence="1">GNAT family N-acetyltransferase</fullName>
    </submittedName>
</protein>
<dbReference type="RefSeq" id="WP_226694727.1">
    <property type="nucleotide sequence ID" value="NZ_JAJAPX010000001.1"/>
</dbReference>
<dbReference type="AlphaFoldDB" id="A0A9X1I5L2"/>
<keyword evidence="2" id="KW-1185">Reference proteome</keyword>
<sequence length="384" mass="45598">MQFKIYTSVNELPENWDGFVSHDVFLQTPYFKAIKQASPDNISWFFVGIFKNENLVGVAVIQRVALYLKDIFRDEREKCIKTFLQDTVAKVLKGNILVVGNLMHTGQHAFYFNEALISYPEFLQGVFKAINEIKTLVKRTQNKKIRVIMLKDFFESNTIHNQKSFFKHQKLHQVKAQPNMLLYVASNWLKFDDYTASLTKKYRDRYKRAKKKLNGIQVKELTLVEIEKLQNIMHEFYLNVSNNAKFNTFILPKNHFYSLKENLQDNFKVFGYFLNEELVGFYTLILNEDNLETYFLGYHQMHQYKNQLYLNMLYDMLKFGIENKFKTIVYARTAMAIKSSVGAEAKEMFVYMKHTNVLINAILKPIFRFMNPKQDWEKRHPFKT</sequence>
<comment type="caution">
    <text evidence="1">The sequence shown here is derived from an EMBL/GenBank/DDBJ whole genome shotgun (WGS) entry which is preliminary data.</text>
</comment>
<organism evidence="1 2">
    <name type="scientific">Neotamlana sargassicola</name>
    <dbReference type="NCBI Taxonomy" id="2883125"/>
    <lineage>
        <taxon>Bacteria</taxon>
        <taxon>Pseudomonadati</taxon>
        <taxon>Bacteroidota</taxon>
        <taxon>Flavobacteriia</taxon>
        <taxon>Flavobacteriales</taxon>
        <taxon>Flavobacteriaceae</taxon>
        <taxon>Neotamlana</taxon>
    </lineage>
</organism>
<accession>A0A9X1I5L2</accession>
<evidence type="ECO:0000313" key="1">
    <source>
        <dbReference type="EMBL" id="MCB4807265.1"/>
    </source>
</evidence>
<evidence type="ECO:0000313" key="2">
    <source>
        <dbReference type="Proteomes" id="UP001139286"/>
    </source>
</evidence>
<name>A0A9X1I5L2_9FLAO</name>
<dbReference type="EMBL" id="JAJAPX010000001">
    <property type="protein sequence ID" value="MCB4807265.1"/>
    <property type="molecule type" value="Genomic_DNA"/>
</dbReference>
<dbReference type="InterPro" id="IPR016181">
    <property type="entry name" value="Acyl_CoA_acyltransferase"/>
</dbReference>
<reference evidence="1" key="1">
    <citation type="submission" date="2021-10" db="EMBL/GenBank/DDBJ databases">
        <title>Tamlana sargassums sp. nov., and Tamlana laminarinivorans sp. nov., two new bacteria isolated from the brown alga.</title>
        <authorList>
            <person name="Li J."/>
        </authorList>
    </citation>
    <scope>NUCLEOTIDE SEQUENCE</scope>
    <source>
        <strain evidence="1">62-3</strain>
    </source>
</reference>